<dbReference type="ExpressionAtlas" id="F6HWB5">
    <property type="expression patterns" value="baseline and differential"/>
</dbReference>
<evidence type="ECO:0000313" key="1">
    <source>
        <dbReference type="EMBL" id="CCB58979.1"/>
    </source>
</evidence>
<accession>F6HWB5</accession>
<dbReference type="InterPro" id="IPR052799">
    <property type="entry name" value="Rho_GAP_Regulators"/>
</dbReference>
<reference evidence="2" key="1">
    <citation type="journal article" date="2007" name="Nature">
        <title>The grapevine genome sequence suggests ancestral hexaploidization in major angiosperm phyla.</title>
        <authorList>
            <consortium name="The French-Italian Public Consortium for Grapevine Genome Characterization."/>
            <person name="Jaillon O."/>
            <person name="Aury J.-M."/>
            <person name="Noel B."/>
            <person name="Policriti A."/>
            <person name="Clepet C."/>
            <person name="Casagrande A."/>
            <person name="Choisne N."/>
            <person name="Aubourg S."/>
            <person name="Vitulo N."/>
            <person name="Jubin C."/>
            <person name="Vezzi A."/>
            <person name="Legeai F."/>
            <person name="Hugueney P."/>
            <person name="Dasilva C."/>
            <person name="Horner D."/>
            <person name="Mica E."/>
            <person name="Jublot D."/>
            <person name="Poulain J."/>
            <person name="Bruyere C."/>
            <person name="Billault A."/>
            <person name="Segurens B."/>
            <person name="Gouyvenoux M."/>
            <person name="Ugarte E."/>
            <person name="Cattonaro F."/>
            <person name="Anthouard V."/>
            <person name="Vico V."/>
            <person name="Del Fabbro C."/>
            <person name="Alaux M."/>
            <person name="Di Gaspero G."/>
            <person name="Dumas V."/>
            <person name="Felice N."/>
            <person name="Paillard S."/>
            <person name="Juman I."/>
            <person name="Moroldo M."/>
            <person name="Scalabrin S."/>
            <person name="Canaguier A."/>
            <person name="Le Clainche I."/>
            <person name="Malacrida G."/>
            <person name="Durand E."/>
            <person name="Pesole G."/>
            <person name="Laucou V."/>
            <person name="Chatelet P."/>
            <person name="Merdinoglu D."/>
            <person name="Delledonne M."/>
            <person name="Pezzotti M."/>
            <person name="Lecharny A."/>
            <person name="Scarpelli C."/>
            <person name="Artiguenave F."/>
            <person name="Pe M.E."/>
            <person name="Valle G."/>
            <person name="Morgante M."/>
            <person name="Caboche M."/>
            <person name="Adam-Blondon A.-F."/>
            <person name="Weissenbach J."/>
            <person name="Quetier F."/>
            <person name="Wincker P."/>
        </authorList>
    </citation>
    <scope>NUCLEOTIDE SEQUENCE [LARGE SCALE GENOMIC DNA]</scope>
    <source>
        <strain evidence="2">cv. Pinot noir / PN40024</strain>
    </source>
</reference>
<name>F6HWB5_VITVI</name>
<dbReference type="EMBL" id="FN596266">
    <property type="protein sequence ID" value="CCB58979.1"/>
    <property type="molecule type" value="Genomic_DNA"/>
</dbReference>
<dbReference type="PANTHER" id="PTHR46265">
    <property type="entry name" value="RHO GTPASE-ACTIVATING PROTEIN 7"/>
    <property type="match status" value="1"/>
</dbReference>
<organism evidence="1 2">
    <name type="scientific">Vitis vinifera</name>
    <name type="common">Grape</name>
    <dbReference type="NCBI Taxonomy" id="29760"/>
    <lineage>
        <taxon>Eukaryota</taxon>
        <taxon>Viridiplantae</taxon>
        <taxon>Streptophyta</taxon>
        <taxon>Embryophyta</taxon>
        <taxon>Tracheophyta</taxon>
        <taxon>Spermatophyta</taxon>
        <taxon>Magnoliopsida</taxon>
        <taxon>eudicotyledons</taxon>
        <taxon>Gunneridae</taxon>
        <taxon>Pentapetalae</taxon>
        <taxon>rosids</taxon>
        <taxon>Vitales</taxon>
        <taxon>Vitaceae</taxon>
        <taxon>Viteae</taxon>
        <taxon>Vitis</taxon>
    </lineage>
</organism>
<dbReference type="STRING" id="29760.F6HWB5"/>
<proteinExistence type="predicted"/>
<dbReference type="Proteomes" id="UP000009183">
    <property type="component" value="Unassembled WGS sequence, unordered"/>
</dbReference>
<gene>
    <name evidence="1" type="ORF">VIT_00s0407g00010</name>
</gene>
<dbReference type="InParanoid" id="F6HWB5"/>
<keyword evidence="2" id="KW-1185">Reference proteome</keyword>
<evidence type="ECO:0000313" key="2">
    <source>
        <dbReference type="Proteomes" id="UP000009183"/>
    </source>
</evidence>
<dbReference type="PaxDb" id="29760-VIT_00s0407g00010.t01"/>
<dbReference type="HOGENOM" id="CLU_1356808_0_0_1"/>
<sequence length="202" mass="22713">MNADLEEIPPAEADLKQQVEDLHVHIRQQLEWNNGFLCGSCSQHSQPLHYPATLNDKQKDAGVPLTSHLNESSMRSKDINTSSTNIETVKKQAIQHLPTKQLLHKQQLSLPDHDKIISSWLPATSPVEALIEPAASFTSRKFALRSEVNPQQETISTSFALTKLTSRLNFLKEKRTQITKDIQNFDKGLGSDSQSHQNQENV</sequence>
<dbReference type="AlphaFoldDB" id="F6HWB5"/>
<protein>
    <submittedName>
        <fullName evidence="1">Uncharacterized protein</fullName>
    </submittedName>
</protein>
<dbReference type="PANTHER" id="PTHR46265:SF2">
    <property type="entry name" value="RHO GTPASE-ACTIVATING PROTEIN 7"/>
    <property type="match status" value="1"/>
</dbReference>